<evidence type="ECO:0000256" key="5">
    <source>
        <dbReference type="ARBA" id="ARBA00022679"/>
    </source>
</evidence>
<dbReference type="PRINTS" id="PR00344">
    <property type="entry name" value="BCTRLSENSOR"/>
</dbReference>
<evidence type="ECO:0000256" key="4">
    <source>
        <dbReference type="ARBA" id="ARBA00022553"/>
    </source>
</evidence>
<dbReference type="CDD" id="cd06225">
    <property type="entry name" value="HAMP"/>
    <property type="match status" value="1"/>
</dbReference>
<dbReference type="PANTHER" id="PTHR43065">
    <property type="entry name" value="SENSOR HISTIDINE KINASE"/>
    <property type="match status" value="1"/>
</dbReference>
<name>A0A5K7ZI40_9BACT</name>
<sequence length="567" mass="63707">MITAVTYKTVNNICLCLLLLLVAVLGFVPTLNFDAMSEHNNDQAADIQAMRIVYGIYEDFEQTAVAFDRYVRHSVGDADTIVQNINSNLEQASRLKERVSGTDKNSEMAENLVRNLHAFKSAVFNYHQERMYDPTGDGLFQLEQLSLHIKSNLAKCLESYMQAGLRDIEKRNFDLLVLIRIFSKFSIAGFIFGVIICLLIAVFLGRSFSRPMNRIIEGAQILGAGNLEHRITLRSFKEFNHLADEFNSMSNHLKNALVQEKKLGAELSSKNKVLQARNDEIKAALMELKNAQARLLQSEKMASIGQLAAGVAHEINNPIAFVKSNLSTINEYLGELMDLVVAYESMRQRADEHLDIRTELADEIRSVAATREDIDMDFIQEDIDIVLQETMEGIDRVANIVADLKNFAHMDSDRLEWASVNEVIDSTLNVVWNELKYKTEVVKDLSQVPRIQCYPQRLGQAIMNLLINAGQAIEKKGTVRIMTRAEGDHVKICISDTGCGIPEEHLKKIYDPFFTTKDVGQGTGLGLNIVYNIVKKHQGIVEVESAPAQGTTFTLTMPIELQPEEPH</sequence>
<dbReference type="SUPFAM" id="SSF47384">
    <property type="entry name" value="Homodimeric domain of signal transducing histidine kinase"/>
    <property type="match status" value="1"/>
</dbReference>
<comment type="subcellular location">
    <subcellularLocation>
        <location evidence="2">Membrane</location>
    </subcellularLocation>
</comment>
<dbReference type="Gene3D" id="1.10.287.130">
    <property type="match status" value="1"/>
</dbReference>
<dbReference type="SMART" id="SM00304">
    <property type="entry name" value="HAMP"/>
    <property type="match status" value="1"/>
</dbReference>
<evidence type="ECO:0000256" key="6">
    <source>
        <dbReference type="ARBA" id="ARBA00022777"/>
    </source>
</evidence>
<dbReference type="InterPro" id="IPR005467">
    <property type="entry name" value="His_kinase_dom"/>
</dbReference>
<comment type="catalytic activity">
    <reaction evidence="1">
        <text>ATP + protein L-histidine = ADP + protein N-phospho-L-histidine.</text>
        <dbReference type="EC" id="2.7.13.3"/>
    </reaction>
</comment>
<dbReference type="InterPro" id="IPR003661">
    <property type="entry name" value="HisK_dim/P_dom"/>
</dbReference>
<dbReference type="AlphaFoldDB" id="A0A5K7ZI40"/>
<dbReference type="CDD" id="cd00082">
    <property type="entry name" value="HisKA"/>
    <property type="match status" value="1"/>
</dbReference>
<evidence type="ECO:0000259" key="10">
    <source>
        <dbReference type="PROSITE" id="PS50885"/>
    </source>
</evidence>
<evidence type="ECO:0000313" key="11">
    <source>
        <dbReference type="EMBL" id="BBO81868.1"/>
    </source>
</evidence>
<dbReference type="InterPro" id="IPR003660">
    <property type="entry name" value="HAMP_dom"/>
</dbReference>
<proteinExistence type="predicted"/>
<dbReference type="InterPro" id="IPR003594">
    <property type="entry name" value="HATPase_dom"/>
</dbReference>
<reference evidence="11 12" key="1">
    <citation type="submission" date="2019-11" db="EMBL/GenBank/DDBJ databases">
        <title>Comparative genomics of hydrocarbon-degrading Desulfosarcina strains.</title>
        <authorList>
            <person name="Watanabe M."/>
            <person name="Kojima H."/>
            <person name="Fukui M."/>
        </authorList>
    </citation>
    <scope>NUCLEOTIDE SEQUENCE [LARGE SCALE GENOMIC DNA]</scope>
    <source>
        <strain evidence="11 12">28bB2T</strain>
    </source>
</reference>
<organism evidence="11 12">
    <name type="scientific">Desulfosarcina ovata subsp. sediminis</name>
    <dbReference type="NCBI Taxonomy" id="885957"/>
    <lineage>
        <taxon>Bacteria</taxon>
        <taxon>Pseudomonadati</taxon>
        <taxon>Thermodesulfobacteriota</taxon>
        <taxon>Desulfobacteria</taxon>
        <taxon>Desulfobacterales</taxon>
        <taxon>Desulfosarcinaceae</taxon>
        <taxon>Desulfosarcina</taxon>
    </lineage>
</organism>
<keyword evidence="7" id="KW-0175">Coiled coil</keyword>
<keyword evidence="5" id="KW-0808">Transferase</keyword>
<dbReference type="KEGG" id="dov:DSCO28_24340"/>
<evidence type="ECO:0000256" key="3">
    <source>
        <dbReference type="ARBA" id="ARBA00012438"/>
    </source>
</evidence>
<dbReference type="Pfam" id="PF00672">
    <property type="entry name" value="HAMP"/>
    <property type="match status" value="1"/>
</dbReference>
<feature type="transmembrane region" description="Helical" evidence="8">
    <location>
        <begin position="185"/>
        <end position="204"/>
    </location>
</feature>
<dbReference type="InterPro" id="IPR004358">
    <property type="entry name" value="Sig_transdc_His_kin-like_C"/>
</dbReference>
<feature type="domain" description="HAMP" evidence="10">
    <location>
        <begin position="206"/>
        <end position="258"/>
    </location>
</feature>
<dbReference type="PANTHER" id="PTHR43065:SF50">
    <property type="entry name" value="HISTIDINE KINASE"/>
    <property type="match status" value="1"/>
</dbReference>
<dbReference type="PROSITE" id="PS50109">
    <property type="entry name" value="HIS_KIN"/>
    <property type="match status" value="1"/>
</dbReference>
<dbReference type="SUPFAM" id="SSF158472">
    <property type="entry name" value="HAMP domain-like"/>
    <property type="match status" value="1"/>
</dbReference>
<dbReference type="Pfam" id="PF02518">
    <property type="entry name" value="HATPase_c"/>
    <property type="match status" value="1"/>
</dbReference>
<dbReference type="InterPro" id="IPR036890">
    <property type="entry name" value="HATPase_C_sf"/>
</dbReference>
<dbReference type="Gene3D" id="6.10.340.10">
    <property type="match status" value="1"/>
</dbReference>
<keyword evidence="4" id="KW-0597">Phosphoprotein</keyword>
<evidence type="ECO:0000256" key="2">
    <source>
        <dbReference type="ARBA" id="ARBA00004370"/>
    </source>
</evidence>
<dbReference type="EMBL" id="AP021876">
    <property type="protein sequence ID" value="BBO81868.1"/>
    <property type="molecule type" value="Genomic_DNA"/>
</dbReference>
<dbReference type="GO" id="GO:0000155">
    <property type="term" value="F:phosphorelay sensor kinase activity"/>
    <property type="evidence" value="ECO:0007669"/>
    <property type="project" value="InterPro"/>
</dbReference>
<protein>
    <recommendedName>
        <fullName evidence="3">histidine kinase</fullName>
        <ecNumber evidence="3">2.7.13.3</ecNumber>
    </recommendedName>
</protein>
<accession>A0A5K7ZI40</accession>
<dbReference type="Proteomes" id="UP000425960">
    <property type="component" value="Chromosome"/>
</dbReference>
<keyword evidence="6" id="KW-0418">Kinase</keyword>
<evidence type="ECO:0000256" key="7">
    <source>
        <dbReference type="SAM" id="Coils"/>
    </source>
</evidence>
<keyword evidence="8" id="KW-0812">Transmembrane</keyword>
<feature type="domain" description="Histidine kinase" evidence="9">
    <location>
        <begin position="310"/>
        <end position="561"/>
    </location>
</feature>
<feature type="coiled-coil region" evidence="7">
    <location>
        <begin position="271"/>
        <end position="301"/>
    </location>
</feature>
<keyword evidence="8" id="KW-0472">Membrane</keyword>
<evidence type="ECO:0000313" key="12">
    <source>
        <dbReference type="Proteomes" id="UP000425960"/>
    </source>
</evidence>
<dbReference type="EC" id="2.7.13.3" evidence="3"/>
<dbReference type="Gene3D" id="3.30.565.10">
    <property type="entry name" value="Histidine kinase-like ATPase, C-terminal domain"/>
    <property type="match status" value="1"/>
</dbReference>
<evidence type="ECO:0000256" key="8">
    <source>
        <dbReference type="SAM" id="Phobius"/>
    </source>
</evidence>
<keyword evidence="8" id="KW-1133">Transmembrane helix</keyword>
<dbReference type="SMART" id="SM00387">
    <property type="entry name" value="HATPase_c"/>
    <property type="match status" value="1"/>
</dbReference>
<evidence type="ECO:0000259" key="9">
    <source>
        <dbReference type="PROSITE" id="PS50109"/>
    </source>
</evidence>
<dbReference type="InterPro" id="IPR036097">
    <property type="entry name" value="HisK_dim/P_sf"/>
</dbReference>
<dbReference type="PROSITE" id="PS50885">
    <property type="entry name" value="HAMP"/>
    <property type="match status" value="1"/>
</dbReference>
<gene>
    <name evidence="11" type="ORF">DSCO28_24340</name>
</gene>
<dbReference type="SUPFAM" id="SSF55874">
    <property type="entry name" value="ATPase domain of HSP90 chaperone/DNA topoisomerase II/histidine kinase"/>
    <property type="match status" value="1"/>
</dbReference>
<evidence type="ECO:0000256" key="1">
    <source>
        <dbReference type="ARBA" id="ARBA00000085"/>
    </source>
</evidence>
<dbReference type="GO" id="GO:0016020">
    <property type="term" value="C:membrane"/>
    <property type="evidence" value="ECO:0007669"/>
    <property type="project" value="UniProtKB-SubCell"/>
</dbReference>